<name>A0A4R6NZ33_NOCIG</name>
<dbReference type="AlphaFoldDB" id="A0A4R6NZ33"/>
<gene>
    <name evidence="2" type="ORF">DFR75_11271</name>
</gene>
<evidence type="ECO:0000313" key="3">
    <source>
        <dbReference type="Proteomes" id="UP000295087"/>
    </source>
</evidence>
<dbReference type="EMBL" id="SNXK01000012">
    <property type="protein sequence ID" value="TDP29803.1"/>
    <property type="molecule type" value="Genomic_DNA"/>
</dbReference>
<dbReference type="RefSeq" id="WP_067496863.1">
    <property type="nucleotide sequence ID" value="NZ_SNXK01000012.1"/>
</dbReference>
<dbReference type="Proteomes" id="UP000295087">
    <property type="component" value="Unassembled WGS sequence"/>
</dbReference>
<dbReference type="InterPro" id="IPR055996">
    <property type="entry name" value="DUF7574"/>
</dbReference>
<dbReference type="Pfam" id="PF24459">
    <property type="entry name" value="DUF7574"/>
    <property type="match status" value="1"/>
</dbReference>
<evidence type="ECO:0000259" key="1">
    <source>
        <dbReference type="Pfam" id="PF24459"/>
    </source>
</evidence>
<organism evidence="2 3">
    <name type="scientific">Nocardia ignorata</name>
    <dbReference type="NCBI Taxonomy" id="145285"/>
    <lineage>
        <taxon>Bacteria</taxon>
        <taxon>Bacillati</taxon>
        <taxon>Actinomycetota</taxon>
        <taxon>Actinomycetes</taxon>
        <taxon>Mycobacteriales</taxon>
        <taxon>Nocardiaceae</taxon>
        <taxon>Nocardia</taxon>
    </lineage>
</organism>
<comment type="caution">
    <text evidence="2">The sequence shown here is derived from an EMBL/GenBank/DDBJ whole genome shotgun (WGS) entry which is preliminary data.</text>
</comment>
<evidence type="ECO:0000313" key="2">
    <source>
        <dbReference type="EMBL" id="TDP29803.1"/>
    </source>
</evidence>
<sequence>MRANIYFSPEKSGLSIVGELDFSDGNYCFNYTVVWQNNTTHRLYMADDAGCSCPSPFEDTAIGDLTEITTPQVLITHLNKRFAAASNPSCDLGDIGALIQKARDIGNFTIDRAA</sequence>
<reference evidence="2 3" key="1">
    <citation type="submission" date="2019-03" db="EMBL/GenBank/DDBJ databases">
        <title>Genomic Encyclopedia of Type Strains, Phase IV (KMG-IV): sequencing the most valuable type-strain genomes for metagenomic binning, comparative biology and taxonomic classification.</title>
        <authorList>
            <person name="Goeker M."/>
        </authorList>
    </citation>
    <scope>NUCLEOTIDE SEQUENCE [LARGE SCALE GENOMIC DNA]</scope>
    <source>
        <strain evidence="2 3">DSM 44496</strain>
    </source>
</reference>
<protein>
    <recommendedName>
        <fullName evidence="1">DUF7574 domain-containing protein</fullName>
    </recommendedName>
</protein>
<feature type="domain" description="DUF7574" evidence="1">
    <location>
        <begin position="4"/>
        <end position="84"/>
    </location>
</feature>
<accession>A0A4R6NZ33</accession>
<proteinExistence type="predicted"/>
<keyword evidence="3" id="KW-1185">Reference proteome</keyword>